<accession>A0AAD2DK57</accession>
<proteinExistence type="predicted"/>
<organism evidence="1 2">
    <name type="scientific">Fraxinus pennsylvanica</name>
    <dbReference type="NCBI Taxonomy" id="56036"/>
    <lineage>
        <taxon>Eukaryota</taxon>
        <taxon>Viridiplantae</taxon>
        <taxon>Streptophyta</taxon>
        <taxon>Embryophyta</taxon>
        <taxon>Tracheophyta</taxon>
        <taxon>Spermatophyta</taxon>
        <taxon>Magnoliopsida</taxon>
        <taxon>eudicotyledons</taxon>
        <taxon>Gunneridae</taxon>
        <taxon>Pentapetalae</taxon>
        <taxon>asterids</taxon>
        <taxon>lamiids</taxon>
        <taxon>Lamiales</taxon>
        <taxon>Oleaceae</taxon>
        <taxon>Oleeae</taxon>
        <taxon>Fraxinus</taxon>
    </lineage>
</organism>
<dbReference type="AlphaFoldDB" id="A0AAD2DK57"/>
<reference evidence="1" key="1">
    <citation type="submission" date="2023-05" db="EMBL/GenBank/DDBJ databases">
        <authorList>
            <person name="Huff M."/>
        </authorList>
    </citation>
    <scope>NUCLEOTIDE SEQUENCE</scope>
</reference>
<keyword evidence="2" id="KW-1185">Reference proteome</keyword>
<evidence type="ECO:0000313" key="2">
    <source>
        <dbReference type="Proteomes" id="UP000834106"/>
    </source>
</evidence>
<dbReference type="Proteomes" id="UP000834106">
    <property type="component" value="Chromosome 2"/>
</dbReference>
<gene>
    <name evidence="1" type="ORF">FPE_LOCUS4414</name>
</gene>
<name>A0AAD2DK57_9LAMI</name>
<sequence length="174" mass="18629">MKLESDEKGLKAMSFMMSPSNLALVLSIAPQGLVPVFPIGTFFMIPPTGGTATITAIGSSNQPQFWAISATATPIFNISGWPNSNFVSAIQVGMNMSFSTSTTTTTTTNPTVIIGGTVASTDNTESGENFGGKISISTTMAPSLRGWGFEEDYAFFFYLLFLKEKYCMDENTPP</sequence>
<dbReference type="EMBL" id="OU503037">
    <property type="protein sequence ID" value="CAI9756984.1"/>
    <property type="molecule type" value="Genomic_DNA"/>
</dbReference>
<protein>
    <submittedName>
        <fullName evidence="1">Uncharacterized protein</fullName>
    </submittedName>
</protein>
<evidence type="ECO:0000313" key="1">
    <source>
        <dbReference type="EMBL" id="CAI9756984.1"/>
    </source>
</evidence>